<dbReference type="SUPFAM" id="SSF54523">
    <property type="entry name" value="Pili subunits"/>
    <property type="match status" value="1"/>
</dbReference>
<feature type="transmembrane region" description="Helical" evidence="1">
    <location>
        <begin position="20"/>
        <end position="41"/>
    </location>
</feature>
<name>A0ABU3P855_9BURK</name>
<keyword evidence="1" id="KW-1133">Transmembrane helix</keyword>
<reference evidence="2" key="1">
    <citation type="submission" date="2023-09" db="EMBL/GenBank/DDBJ databases">
        <title>Paucibacter sp. APW11 Genome sequencing and assembly.</title>
        <authorList>
            <person name="Kim I."/>
        </authorList>
    </citation>
    <scope>NUCLEOTIDE SEQUENCE</scope>
    <source>
        <strain evidence="2">APW11</strain>
    </source>
</reference>
<organism evidence="2 3">
    <name type="scientific">Roseateles aquae</name>
    <dbReference type="NCBI Taxonomy" id="3077235"/>
    <lineage>
        <taxon>Bacteria</taxon>
        <taxon>Pseudomonadati</taxon>
        <taxon>Pseudomonadota</taxon>
        <taxon>Betaproteobacteria</taxon>
        <taxon>Burkholderiales</taxon>
        <taxon>Sphaerotilaceae</taxon>
        <taxon>Roseateles</taxon>
    </lineage>
</organism>
<dbReference type="Proteomes" id="UP001246372">
    <property type="component" value="Unassembled WGS sequence"/>
</dbReference>
<sequence>MARRPSSPPPASSEHRGEGGFTLIELVIVMLLVAALAVFALPRLIDTAMWRLRAFGDDAVSQLQAMQRLALAQRRPITATITASGISIAYSGGTSLAQLDCPSEASPCIAEGGSRSVVFNSGNQGRSLVAGGASITMTVAYGSYSQAYRIENESGLVYPLP</sequence>
<protein>
    <submittedName>
        <fullName evidence="2">Prepilin-type N-terminal cleavage/methylation domain-containing protein</fullName>
    </submittedName>
</protein>
<dbReference type="InterPro" id="IPR045584">
    <property type="entry name" value="Pilin-like"/>
</dbReference>
<keyword evidence="3" id="KW-1185">Reference proteome</keyword>
<gene>
    <name evidence="2" type="ORF">RQP53_05635</name>
</gene>
<proteinExistence type="predicted"/>
<evidence type="ECO:0000313" key="2">
    <source>
        <dbReference type="EMBL" id="MDT8998748.1"/>
    </source>
</evidence>
<keyword evidence="1" id="KW-0812">Transmembrane</keyword>
<evidence type="ECO:0000313" key="3">
    <source>
        <dbReference type="Proteomes" id="UP001246372"/>
    </source>
</evidence>
<dbReference type="Pfam" id="PF07963">
    <property type="entry name" value="N_methyl"/>
    <property type="match status" value="1"/>
</dbReference>
<dbReference type="RefSeq" id="WP_315649254.1">
    <property type="nucleotide sequence ID" value="NZ_JAVXZY010000002.1"/>
</dbReference>
<dbReference type="NCBIfam" id="TIGR02532">
    <property type="entry name" value="IV_pilin_GFxxxE"/>
    <property type="match status" value="1"/>
</dbReference>
<dbReference type="Gene3D" id="3.30.700.10">
    <property type="entry name" value="Glycoprotein, Type 4 Pilin"/>
    <property type="match status" value="1"/>
</dbReference>
<accession>A0ABU3P855</accession>
<evidence type="ECO:0000256" key="1">
    <source>
        <dbReference type="SAM" id="Phobius"/>
    </source>
</evidence>
<keyword evidence="1" id="KW-0472">Membrane</keyword>
<dbReference type="PROSITE" id="PS00409">
    <property type="entry name" value="PROKAR_NTER_METHYL"/>
    <property type="match status" value="1"/>
</dbReference>
<comment type="caution">
    <text evidence="2">The sequence shown here is derived from an EMBL/GenBank/DDBJ whole genome shotgun (WGS) entry which is preliminary data.</text>
</comment>
<dbReference type="EMBL" id="JAVXZY010000002">
    <property type="protein sequence ID" value="MDT8998748.1"/>
    <property type="molecule type" value="Genomic_DNA"/>
</dbReference>
<dbReference type="InterPro" id="IPR012902">
    <property type="entry name" value="N_methyl_site"/>
</dbReference>